<proteinExistence type="predicted"/>
<sequence length="168" mass="19093">MKQLFVPKKVVRSIKEIDFAHLKSLGINSLILDIDDTLIPREVNDIYPDIFEWVVSRKQEGFKLCLTSNSRHPLRVNYIGQTLGIPALHLSFKPLPMAFHRSLKILQASPAETAMIGDQLFMDVLGANLANIYSIFVDHGKPESIWLRQLMRQAEQWVLTKLGVAGRT</sequence>
<name>A0A1F4TS33_UNCSA</name>
<dbReference type="GO" id="GO:0008962">
    <property type="term" value="F:phosphatidylglycerophosphatase activity"/>
    <property type="evidence" value="ECO:0007669"/>
    <property type="project" value="InterPro"/>
</dbReference>
<dbReference type="Gene3D" id="3.40.50.1000">
    <property type="entry name" value="HAD superfamily/HAD-like"/>
    <property type="match status" value="1"/>
</dbReference>
<organism evidence="1 2">
    <name type="scientific">candidate division WOR-1 bacterium RIFOXYB2_FULL_48_7</name>
    <dbReference type="NCBI Taxonomy" id="1802583"/>
    <lineage>
        <taxon>Bacteria</taxon>
        <taxon>Bacillati</taxon>
        <taxon>Saganbacteria</taxon>
    </lineage>
</organism>
<dbReference type="Proteomes" id="UP000178951">
    <property type="component" value="Unassembled WGS sequence"/>
</dbReference>
<dbReference type="InterPro" id="IPR036412">
    <property type="entry name" value="HAD-like_sf"/>
</dbReference>
<gene>
    <name evidence="1" type="ORF">A2311_04630</name>
</gene>
<dbReference type="AlphaFoldDB" id="A0A1F4TS33"/>
<dbReference type="Pfam" id="PF13242">
    <property type="entry name" value="Hydrolase_like"/>
    <property type="match status" value="1"/>
</dbReference>
<comment type="caution">
    <text evidence="1">The sequence shown here is derived from an EMBL/GenBank/DDBJ whole genome shotgun (WGS) entry which is preliminary data.</text>
</comment>
<evidence type="ECO:0000313" key="1">
    <source>
        <dbReference type="EMBL" id="OGC35488.1"/>
    </source>
</evidence>
<reference evidence="1 2" key="1">
    <citation type="journal article" date="2016" name="Nat. Commun.">
        <title>Thousands of microbial genomes shed light on interconnected biogeochemical processes in an aquifer system.</title>
        <authorList>
            <person name="Anantharaman K."/>
            <person name="Brown C.T."/>
            <person name="Hug L.A."/>
            <person name="Sharon I."/>
            <person name="Castelle C.J."/>
            <person name="Probst A.J."/>
            <person name="Thomas B.C."/>
            <person name="Singh A."/>
            <person name="Wilkins M.J."/>
            <person name="Karaoz U."/>
            <person name="Brodie E.L."/>
            <person name="Williams K.H."/>
            <person name="Hubbard S.S."/>
            <person name="Banfield J.F."/>
        </authorList>
    </citation>
    <scope>NUCLEOTIDE SEQUENCE [LARGE SCALE GENOMIC DNA]</scope>
</reference>
<dbReference type="STRING" id="1802583.A2311_04630"/>
<protein>
    <recommendedName>
        <fullName evidence="3">HAD family hydrolase</fullName>
    </recommendedName>
</protein>
<dbReference type="NCBIfam" id="TIGR01668">
    <property type="entry name" value="YqeG_hyp_ppase"/>
    <property type="match status" value="1"/>
</dbReference>
<dbReference type="InterPro" id="IPR010021">
    <property type="entry name" value="PGPP1/Gep4"/>
</dbReference>
<dbReference type="EMBL" id="MEUF01000027">
    <property type="protein sequence ID" value="OGC35488.1"/>
    <property type="molecule type" value="Genomic_DNA"/>
</dbReference>
<evidence type="ECO:0008006" key="3">
    <source>
        <dbReference type="Google" id="ProtNLM"/>
    </source>
</evidence>
<dbReference type="SUPFAM" id="SSF56784">
    <property type="entry name" value="HAD-like"/>
    <property type="match status" value="1"/>
</dbReference>
<evidence type="ECO:0000313" key="2">
    <source>
        <dbReference type="Proteomes" id="UP000178951"/>
    </source>
</evidence>
<dbReference type="InterPro" id="IPR023214">
    <property type="entry name" value="HAD_sf"/>
</dbReference>
<accession>A0A1F4TS33</accession>